<keyword evidence="1" id="KW-0378">Hydrolase</keyword>
<evidence type="ECO:0000256" key="4">
    <source>
        <dbReference type="ARBA" id="ARBA00048505"/>
    </source>
</evidence>
<accession>A0ABX7FPC9</accession>
<evidence type="ECO:0000313" key="7">
    <source>
        <dbReference type="Proteomes" id="UP000596248"/>
    </source>
</evidence>
<dbReference type="Pfam" id="PF12706">
    <property type="entry name" value="Lactamase_B_2"/>
    <property type="match status" value="1"/>
</dbReference>
<evidence type="ECO:0000256" key="2">
    <source>
        <dbReference type="ARBA" id="ARBA00034221"/>
    </source>
</evidence>
<dbReference type="PANTHER" id="PTHR43546">
    <property type="entry name" value="UPF0173 METAL-DEPENDENT HYDROLASE MJ1163-RELATED"/>
    <property type="match status" value="1"/>
</dbReference>
<feature type="domain" description="Metallo-beta-lactamase" evidence="5">
    <location>
        <begin position="7"/>
        <end position="213"/>
    </location>
</feature>
<name>A0ABX7FPC9_BRECH</name>
<evidence type="ECO:0000313" key="6">
    <source>
        <dbReference type="EMBL" id="QRG68083.1"/>
    </source>
</evidence>
<dbReference type="InterPro" id="IPR036866">
    <property type="entry name" value="RibonucZ/Hydroxyglut_hydro"/>
</dbReference>
<dbReference type="Gene3D" id="3.60.15.10">
    <property type="entry name" value="Ribonuclease Z/Hydroxyacylglutathione hydrolase-like"/>
    <property type="match status" value="1"/>
</dbReference>
<comment type="function">
    <text evidence="3">Counteracts the endogenous Pycsar antiviral defense system. Phosphodiesterase that enables metal-dependent hydrolysis of host cyclic nucleotide Pycsar defense signals such as cCMP and cUMP.</text>
</comment>
<evidence type="ECO:0000256" key="3">
    <source>
        <dbReference type="ARBA" id="ARBA00034301"/>
    </source>
</evidence>
<evidence type="ECO:0000256" key="1">
    <source>
        <dbReference type="ARBA" id="ARBA00022801"/>
    </source>
</evidence>
<dbReference type="SUPFAM" id="SSF56281">
    <property type="entry name" value="Metallo-hydrolase/oxidoreductase"/>
    <property type="match status" value="1"/>
</dbReference>
<dbReference type="PANTHER" id="PTHR43546:SF9">
    <property type="entry name" value="L-ASCORBATE-6-PHOSPHATE LACTONASE ULAG-RELATED"/>
    <property type="match status" value="1"/>
</dbReference>
<comment type="catalytic activity">
    <reaction evidence="4">
        <text>3',5'-cyclic UMP + H2O = UMP + H(+)</text>
        <dbReference type="Rhea" id="RHEA:70575"/>
        <dbReference type="ChEBI" id="CHEBI:15377"/>
        <dbReference type="ChEBI" id="CHEBI:15378"/>
        <dbReference type="ChEBI" id="CHEBI:57865"/>
        <dbReference type="ChEBI" id="CHEBI:184387"/>
    </reaction>
    <physiologicalReaction direction="left-to-right" evidence="4">
        <dbReference type="Rhea" id="RHEA:70576"/>
    </physiologicalReaction>
</comment>
<evidence type="ECO:0000259" key="5">
    <source>
        <dbReference type="SMART" id="SM00849"/>
    </source>
</evidence>
<comment type="catalytic activity">
    <reaction evidence="2">
        <text>3',5'-cyclic CMP + H2O = CMP + H(+)</text>
        <dbReference type="Rhea" id="RHEA:72675"/>
        <dbReference type="ChEBI" id="CHEBI:15377"/>
        <dbReference type="ChEBI" id="CHEBI:15378"/>
        <dbReference type="ChEBI" id="CHEBI:58003"/>
        <dbReference type="ChEBI" id="CHEBI:60377"/>
    </reaction>
    <physiologicalReaction direction="left-to-right" evidence="2">
        <dbReference type="Rhea" id="RHEA:72676"/>
    </physiologicalReaction>
</comment>
<dbReference type="InterPro" id="IPR001279">
    <property type="entry name" value="Metallo-B-lactamas"/>
</dbReference>
<dbReference type="Proteomes" id="UP000596248">
    <property type="component" value="Chromosome"/>
</dbReference>
<proteinExistence type="predicted"/>
<sequence>MHIQLVRHATLRVAYKGRTLLVDPMLSLAGELPATVNTPNQRPNPGVELPMPAEEVLGGVDAILITHTHTDHLDEAAVKQLPKHLPIFCQPPDREKLQNHGFEQVIVVESEYVWEGIQLYRTGGRHGTGEIGEKMGPVSGFVLQAEGEPTLYLAGDTIWCEEVEHALKSHRPDVIVPFAGAAHFLVGDPITMTKEDIVQLAQAAPGSQVFVAHMEVWNHCLLSRDELREHLTNNHLSERVQVPQDGEKIEYKR</sequence>
<dbReference type="RefSeq" id="WP_203355093.1">
    <property type="nucleotide sequence ID" value="NZ_CP069127.1"/>
</dbReference>
<dbReference type="InterPro" id="IPR050114">
    <property type="entry name" value="UPF0173_UPF0282_UlaG_hydrolase"/>
</dbReference>
<organism evidence="6 7">
    <name type="scientific">Brevibacillus choshinensis</name>
    <dbReference type="NCBI Taxonomy" id="54911"/>
    <lineage>
        <taxon>Bacteria</taxon>
        <taxon>Bacillati</taxon>
        <taxon>Bacillota</taxon>
        <taxon>Bacilli</taxon>
        <taxon>Bacillales</taxon>
        <taxon>Paenibacillaceae</taxon>
        <taxon>Brevibacillus</taxon>
    </lineage>
</organism>
<reference evidence="6 7" key="1">
    <citation type="submission" date="2021-01" db="EMBL/GenBank/DDBJ databases">
        <title>Identification of strong promoters based on the transcriptome of Brevibacillus choshinensis.</title>
        <authorList>
            <person name="Yao D."/>
            <person name="Zhang K."/>
            <person name="Wu J."/>
        </authorList>
    </citation>
    <scope>NUCLEOTIDE SEQUENCE [LARGE SCALE GENOMIC DNA]</scope>
    <source>
        <strain evidence="6 7">HPD31-SP3</strain>
    </source>
</reference>
<dbReference type="EMBL" id="CP069127">
    <property type="protein sequence ID" value="QRG68083.1"/>
    <property type="molecule type" value="Genomic_DNA"/>
</dbReference>
<protein>
    <submittedName>
        <fullName evidence="6">MBL fold metallo-hydrolase</fullName>
    </submittedName>
</protein>
<keyword evidence="7" id="KW-1185">Reference proteome</keyword>
<dbReference type="SMART" id="SM00849">
    <property type="entry name" value="Lactamase_B"/>
    <property type="match status" value="1"/>
</dbReference>
<gene>
    <name evidence="6" type="ORF">JNE38_02420</name>
</gene>